<sequence>EGSDVPMLKMAEGSDVPMLKMAEGSDVPMMEGFLCPICKGDFGTAMRLLSHFQEEHSEEQDLLKSFKDLFGKAKKKILKQDDYGEYLYNSGGQQSPVSNSIEWEEQELGQVTSHFQYFEQIRRARLQRFSIPVNQLLIRLDKLLENMPRDPAKKKAHEQKTVPWLDGSVVPRCPTCTRTFHLTRRQHHCRLCGAILCHDCSSFLPLHTAYKILEKPEPENENSNEATLTLRICQICLGLLESRQQQKSTHATKHIINQFYERLSDYRKEADNNLEMFLKMYRSLSDGESTYGLNDAQTLRIKIIHLAESIDSLSGKIAVLGSKDTENPPQGQALALKKAIRTATITYLKTKLLTLPVLPTEEQLNAIREKRRQEVLARLQEEKLRETRYNQTFSQNSSQKKVTSADIFSSEKGFSVGQGWVPSEKMHQYFSSDDPLIMQINIIQNYIKEARKAHRYDEVASLEANLEELRQECWRNLQEQEEKKHSEDSDEIQTDIADEDDTAPV</sequence>
<proteinExistence type="predicted"/>
<organism evidence="8">
    <name type="scientific">Homalodisca liturata</name>
    <dbReference type="NCBI Taxonomy" id="320908"/>
    <lineage>
        <taxon>Eukaryota</taxon>
        <taxon>Metazoa</taxon>
        <taxon>Ecdysozoa</taxon>
        <taxon>Arthropoda</taxon>
        <taxon>Hexapoda</taxon>
        <taxon>Insecta</taxon>
        <taxon>Pterygota</taxon>
        <taxon>Neoptera</taxon>
        <taxon>Paraneoptera</taxon>
        <taxon>Hemiptera</taxon>
        <taxon>Auchenorrhyncha</taxon>
        <taxon>Membracoidea</taxon>
        <taxon>Cicadellidae</taxon>
        <taxon>Cicadellinae</taxon>
        <taxon>Proconiini</taxon>
        <taxon>Homalodisca</taxon>
    </lineage>
</organism>
<dbReference type="InterPro" id="IPR017455">
    <property type="entry name" value="Znf_FYVE-rel"/>
</dbReference>
<dbReference type="PROSITE" id="PS50157">
    <property type="entry name" value="ZINC_FINGER_C2H2_2"/>
    <property type="match status" value="1"/>
</dbReference>
<dbReference type="PANTHER" id="PTHR13510:SF44">
    <property type="entry name" value="RABENOSYN-5"/>
    <property type="match status" value="1"/>
</dbReference>
<keyword evidence="2 4" id="KW-0863">Zinc-finger</keyword>
<dbReference type="PROSITE" id="PS50178">
    <property type="entry name" value="ZF_FYVE"/>
    <property type="match status" value="1"/>
</dbReference>
<evidence type="ECO:0000256" key="2">
    <source>
        <dbReference type="ARBA" id="ARBA00022771"/>
    </source>
</evidence>
<dbReference type="InterPro" id="IPR036531">
    <property type="entry name" value="Rbsn_Rab-bd_sf"/>
</dbReference>
<evidence type="ECO:0000256" key="5">
    <source>
        <dbReference type="SAM" id="MobiDB-lite"/>
    </source>
</evidence>
<reference evidence="8" key="1">
    <citation type="submission" date="2015-11" db="EMBL/GenBank/DDBJ databases">
        <title>De novo transcriptome assembly of four potential Pierce s Disease insect vectors from Arizona vineyards.</title>
        <authorList>
            <person name="Tassone E.E."/>
        </authorList>
    </citation>
    <scope>NUCLEOTIDE SEQUENCE</scope>
</reference>
<feature type="domain" description="FYVE-type" evidence="7">
    <location>
        <begin position="167"/>
        <end position="241"/>
    </location>
</feature>
<dbReference type="GO" id="GO:0008270">
    <property type="term" value="F:zinc ion binding"/>
    <property type="evidence" value="ECO:0007669"/>
    <property type="project" value="UniProtKB-KW"/>
</dbReference>
<name>A0A1B6I0K1_9HEMI</name>
<dbReference type="InterPro" id="IPR013083">
    <property type="entry name" value="Znf_RING/FYVE/PHD"/>
</dbReference>
<feature type="domain" description="C2H2-type" evidence="6">
    <location>
        <begin position="33"/>
        <end position="61"/>
    </location>
</feature>
<dbReference type="Gene3D" id="3.30.40.10">
    <property type="entry name" value="Zinc/RING finger domain, C3HC4 (zinc finger)"/>
    <property type="match status" value="1"/>
</dbReference>
<keyword evidence="3" id="KW-0862">Zinc</keyword>
<evidence type="ECO:0008006" key="9">
    <source>
        <dbReference type="Google" id="ProtNLM"/>
    </source>
</evidence>
<dbReference type="SUPFAM" id="SSF57903">
    <property type="entry name" value="FYVE/PHD zinc finger"/>
    <property type="match status" value="1"/>
</dbReference>
<dbReference type="PANTHER" id="PTHR13510">
    <property type="entry name" value="FYVE-FINGER-CONTAINING RAB5 EFFECTOR PROTEIN RABENOSYN-5-RELATED"/>
    <property type="match status" value="1"/>
</dbReference>
<dbReference type="InterPro" id="IPR011011">
    <property type="entry name" value="Znf_FYVE_PHD"/>
</dbReference>
<evidence type="ECO:0000259" key="6">
    <source>
        <dbReference type="PROSITE" id="PS50157"/>
    </source>
</evidence>
<evidence type="ECO:0000259" key="7">
    <source>
        <dbReference type="PROSITE" id="PS50178"/>
    </source>
</evidence>
<dbReference type="InterPro" id="IPR021565">
    <property type="entry name" value="Rbsn_Rab-bd"/>
</dbReference>
<dbReference type="InterPro" id="IPR052727">
    <property type="entry name" value="Rab4/Rab5_effector"/>
</dbReference>
<feature type="compositionally biased region" description="Acidic residues" evidence="5">
    <location>
        <begin position="488"/>
        <end position="505"/>
    </location>
</feature>
<dbReference type="Gene3D" id="4.10.860.20">
    <property type="entry name" value="Rabenosyn, Rab binding domain"/>
    <property type="match status" value="1"/>
</dbReference>
<feature type="region of interest" description="Disordered" evidence="5">
    <location>
        <begin position="478"/>
        <end position="505"/>
    </location>
</feature>
<protein>
    <recommendedName>
        <fullName evidence="9">FYVE-type domain-containing protein</fullName>
    </recommendedName>
</protein>
<dbReference type="InterPro" id="IPR013087">
    <property type="entry name" value="Znf_C2H2_type"/>
</dbReference>
<dbReference type="EMBL" id="GECU01027260">
    <property type="protein sequence ID" value="JAS80446.1"/>
    <property type="molecule type" value="Transcribed_RNA"/>
</dbReference>
<gene>
    <name evidence="8" type="ORF">g.8561</name>
</gene>
<dbReference type="Pfam" id="PF11464">
    <property type="entry name" value="Rbsn"/>
    <property type="match status" value="1"/>
</dbReference>
<dbReference type="SUPFAM" id="SSF140125">
    <property type="entry name" value="Rabenosyn-5 Rab-binding domain-like"/>
    <property type="match status" value="1"/>
</dbReference>
<dbReference type="AlphaFoldDB" id="A0A1B6I0K1"/>
<evidence type="ECO:0000256" key="3">
    <source>
        <dbReference type="ARBA" id="ARBA00022833"/>
    </source>
</evidence>
<evidence type="ECO:0000256" key="1">
    <source>
        <dbReference type="ARBA" id="ARBA00022723"/>
    </source>
</evidence>
<evidence type="ECO:0000313" key="8">
    <source>
        <dbReference type="EMBL" id="JAS80446.1"/>
    </source>
</evidence>
<dbReference type="PROSITE" id="PS00028">
    <property type="entry name" value="ZINC_FINGER_C2H2_1"/>
    <property type="match status" value="1"/>
</dbReference>
<dbReference type="Pfam" id="PF01363">
    <property type="entry name" value="FYVE"/>
    <property type="match status" value="1"/>
</dbReference>
<keyword evidence="1" id="KW-0479">Metal-binding</keyword>
<accession>A0A1B6I0K1</accession>
<feature type="non-terminal residue" evidence="8">
    <location>
        <position position="1"/>
    </location>
</feature>
<dbReference type="CDD" id="cd15716">
    <property type="entry name" value="FYVE_RBNS5"/>
    <property type="match status" value="1"/>
</dbReference>
<dbReference type="SMART" id="SM00064">
    <property type="entry name" value="FYVE"/>
    <property type="match status" value="1"/>
</dbReference>
<dbReference type="InterPro" id="IPR000306">
    <property type="entry name" value="Znf_FYVE"/>
</dbReference>
<feature type="compositionally biased region" description="Basic and acidic residues" evidence="5">
    <location>
        <begin position="478"/>
        <end position="487"/>
    </location>
</feature>
<evidence type="ECO:0000256" key="4">
    <source>
        <dbReference type="PROSITE-ProRule" id="PRU00042"/>
    </source>
</evidence>